<dbReference type="PANTHER" id="PTHR33362">
    <property type="entry name" value="SIALIC ACID TRAP TRANSPORTER PERMEASE PROTEIN SIAT-RELATED"/>
    <property type="match status" value="1"/>
</dbReference>
<keyword evidence="4 7" id="KW-0812">Transmembrane</keyword>
<keyword evidence="10" id="KW-1185">Reference proteome</keyword>
<dbReference type="EMBL" id="FNEN01000002">
    <property type="protein sequence ID" value="SDI41777.1"/>
    <property type="molecule type" value="Genomic_DNA"/>
</dbReference>
<dbReference type="InterPro" id="IPR004681">
    <property type="entry name" value="TRAP_DctM"/>
</dbReference>
<evidence type="ECO:0000313" key="10">
    <source>
        <dbReference type="Proteomes" id="UP000198853"/>
    </source>
</evidence>
<feature type="transmembrane region" description="Helical" evidence="7">
    <location>
        <begin position="240"/>
        <end position="258"/>
    </location>
</feature>
<evidence type="ECO:0000256" key="5">
    <source>
        <dbReference type="ARBA" id="ARBA00022989"/>
    </source>
</evidence>
<evidence type="ECO:0000256" key="6">
    <source>
        <dbReference type="ARBA" id="ARBA00023136"/>
    </source>
</evidence>
<protein>
    <submittedName>
        <fullName evidence="9">TRAP transporter, DctM subunit</fullName>
    </submittedName>
</protein>
<feature type="transmembrane region" description="Helical" evidence="7">
    <location>
        <begin position="332"/>
        <end position="351"/>
    </location>
</feature>
<evidence type="ECO:0000256" key="1">
    <source>
        <dbReference type="ARBA" id="ARBA00004429"/>
    </source>
</evidence>
<dbReference type="Pfam" id="PF06808">
    <property type="entry name" value="DctM"/>
    <property type="match status" value="1"/>
</dbReference>
<reference evidence="9 10" key="1">
    <citation type="submission" date="2016-10" db="EMBL/GenBank/DDBJ databases">
        <authorList>
            <person name="de Groot N.N."/>
        </authorList>
    </citation>
    <scope>NUCLEOTIDE SEQUENCE [LARGE SCALE GENOMIC DNA]</scope>
    <source>
        <strain evidence="9 10">DSM 21771</strain>
    </source>
</reference>
<dbReference type="InterPro" id="IPR010656">
    <property type="entry name" value="DctM"/>
</dbReference>
<feature type="transmembrane region" description="Helical" evidence="7">
    <location>
        <begin position="169"/>
        <end position="193"/>
    </location>
</feature>
<feature type="transmembrane region" description="Helical" evidence="7">
    <location>
        <begin position="84"/>
        <end position="111"/>
    </location>
</feature>
<keyword evidence="3" id="KW-0997">Cell inner membrane</keyword>
<evidence type="ECO:0000256" key="2">
    <source>
        <dbReference type="ARBA" id="ARBA00022475"/>
    </source>
</evidence>
<dbReference type="PIRSF" id="PIRSF006066">
    <property type="entry name" value="HI0050"/>
    <property type="match status" value="1"/>
</dbReference>
<name>A0A1G8KEC8_9BACI</name>
<keyword evidence="2" id="KW-1003">Cell membrane</keyword>
<keyword evidence="5 7" id="KW-1133">Transmembrane helix</keyword>
<organism evidence="9 10">
    <name type="scientific">Natribacillus halophilus</name>
    <dbReference type="NCBI Taxonomy" id="549003"/>
    <lineage>
        <taxon>Bacteria</taxon>
        <taxon>Bacillati</taxon>
        <taxon>Bacillota</taxon>
        <taxon>Bacilli</taxon>
        <taxon>Bacillales</taxon>
        <taxon>Bacillaceae</taxon>
        <taxon>Natribacillus</taxon>
    </lineage>
</organism>
<sequence length="424" mass="44870">MELIVLVISFFLLLAFKVPIFVVIGISSLLYIWLSDIPSALLGQRMMTQLGSFSLLAVPFYILLAELLNSGSASRRLINLVNSIVGFIKGGLGIANVGISMLFAGISGTAVADTSGLGKTLIPAMKREGYPGPYSAALTASSSVVGPIIPPSVNLIIAGVTAGISIQQLFLAGIIPGIMMGLAMMIAAYLIAIKRNFPRSNSFRIKNVGNALKESYWELLLIAFVLYGIMGGLFTPTEAGAMGVLGALFLGLVIRRDVSLKQLYDSGIEAVIFTGTVLILVGFAATYAWILANEGIPQLLSESILGITVVPILALLLVMLVLFIVGAVMETIASIVIVLPPLLVLGDAIGVDPITMTILVVMNLTLGLLTPPIGVGLFIVTSISKEKMGSIIKETLPFFIANVVILLLIVLFPQLTLWIPEMLG</sequence>
<feature type="transmembrane region" description="Helical" evidence="7">
    <location>
        <begin position="46"/>
        <end position="64"/>
    </location>
</feature>
<dbReference type="RefSeq" id="WP_090395985.1">
    <property type="nucleotide sequence ID" value="NZ_FNEN01000002.1"/>
</dbReference>
<feature type="transmembrane region" description="Helical" evidence="7">
    <location>
        <begin position="395"/>
        <end position="419"/>
    </location>
</feature>
<evidence type="ECO:0000313" key="9">
    <source>
        <dbReference type="EMBL" id="SDI41777.1"/>
    </source>
</evidence>
<dbReference type="NCBIfam" id="TIGR00786">
    <property type="entry name" value="dctM"/>
    <property type="match status" value="1"/>
</dbReference>
<evidence type="ECO:0000256" key="3">
    <source>
        <dbReference type="ARBA" id="ARBA00022519"/>
    </source>
</evidence>
<feature type="transmembrane region" description="Helical" evidence="7">
    <location>
        <begin position="304"/>
        <end position="325"/>
    </location>
</feature>
<dbReference type="AlphaFoldDB" id="A0A1G8KEC8"/>
<evidence type="ECO:0000256" key="7">
    <source>
        <dbReference type="SAM" id="Phobius"/>
    </source>
</evidence>
<comment type="subcellular location">
    <subcellularLocation>
        <location evidence="1">Cell inner membrane</location>
        <topology evidence="1">Multi-pass membrane protein</topology>
    </subcellularLocation>
</comment>
<evidence type="ECO:0000256" key="4">
    <source>
        <dbReference type="ARBA" id="ARBA00022692"/>
    </source>
</evidence>
<accession>A0A1G8KEC8</accession>
<evidence type="ECO:0000259" key="8">
    <source>
        <dbReference type="Pfam" id="PF06808"/>
    </source>
</evidence>
<feature type="transmembrane region" description="Helical" evidence="7">
    <location>
        <begin position="6"/>
        <end position="34"/>
    </location>
</feature>
<proteinExistence type="predicted"/>
<feature type="transmembrane region" description="Helical" evidence="7">
    <location>
        <begin position="357"/>
        <end position="383"/>
    </location>
</feature>
<feature type="transmembrane region" description="Helical" evidence="7">
    <location>
        <begin position="270"/>
        <end position="292"/>
    </location>
</feature>
<keyword evidence="6 7" id="KW-0472">Membrane</keyword>
<gene>
    <name evidence="9" type="ORF">SAMN04488123_10254</name>
</gene>
<dbReference type="Proteomes" id="UP000198853">
    <property type="component" value="Unassembled WGS sequence"/>
</dbReference>
<dbReference type="OrthoDB" id="9785600at2"/>
<dbReference type="GO" id="GO:0022857">
    <property type="term" value="F:transmembrane transporter activity"/>
    <property type="evidence" value="ECO:0007669"/>
    <property type="project" value="TreeGrafter"/>
</dbReference>
<feature type="domain" description="TRAP C4-dicarboxylate transport system permease DctM subunit" evidence="8">
    <location>
        <begin position="7"/>
        <end position="415"/>
    </location>
</feature>
<dbReference type="GO" id="GO:0005886">
    <property type="term" value="C:plasma membrane"/>
    <property type="evidence" value="ECO:0007669"/>
    <property type="project" value="UniProtKB-SubCell"/>
</dbReference>